<dbReference type="Gene3D" id="3.40.1190.20">
    <property type="match status" value="1"/>
</dbReference>
<protein>
    <submittedName>
        <fullName evidence="4">Ribokinase</fullName>
    </submittedName>
</protein>
<feature type="domain" description="Carbohydrate kinase PfkB" evidence="3">
    <location>
        <begin position="14"/>
        <end position="277"/>
    </location>
</feature>
<keyword evidence="2 4" id="KW-0418">Kinase</keyword>
<dbReference type="STRING" id="1379870.SD10_15980"/>
<dbReference type="RefSeq" id="WP_046575003.1">
    <property type="nucleotide sequence ID" value="NZ_CP010429.1"/>
</dbReference>
<dbReference type="InterPro" id="IPR029056">
    <property type="entry name" value="Ribokinase-like"/>
</dbReference>
<dbReference type="PANTHER" id="PTHR10584:SF166">
    <property type="entry name" value="RIBOKINASE"/>
    <property type="match status" value="1"/>
</dbReference>
<dbReference type="PANTHER" id="PTHR10584">
    <property type="entry name" value="SUGAR KINASE"/>
    <property type="match status" value="1"/>
</dbReference>
<evidence type="ECO:0000313" key="4">
    <source>
        <dbReference type="EMBL" id="AKD56173.1"/>
    </source>
</evidence>
<dbReference type="InterPro" id="IPR011611">
    <property type="entry name" value="PfkB_dom"/>
</dbReference>
<dbReference type="Proteomes" id="UP000033054">
    <property type="component" value="Chromosome"/>
</dbReference>
<reference evidence="4 5" key="1">
    <citation type="journal article" date="2014" name="Curr. Microbiol.">
        <title>Spirosoma radiotolerans sp. nov., a gamma-radiation-resistant bacterium isolated from gamma ray-irradiated soil.</title>
        <authorList>
            <person name="Lee J.J."/>
            <person name="Srinivasan S."/>
            <person name="Lim S."/>
            <person name="Joe M."/>
            <person name="Im S."/>
            <person name="Bae S.I."/>
            <person name="Park K.R."/>
            <person name="Han J.H."/>
            <person name="Park S.H."/>
            <person name="Joo B.M."/>
            <person name="Park S.J."/>
            <person name="Kim M.K."/>
        </authorList>
    </citation>
    <scope>NUCLEOTIDE SEQUENCE [LARGE SCALE GENOMIC DNA]</scope>
    <source>
        <strain evidence="4 5">DG5A</strain>
    </source>
</reference>
<dbReference type="KEGG" id="srd:SD10_15980"/>
<evidence type="ECO:0000259" key="3">
    <source>
        <dbReference type="Pfam" id="PF00294"/>
    </source>
</evidence>
<dbReference type="OrthoDB" id="9779730at2"/>
<gene>
    <name evidence="4" type="ORF">SD10_15980</name>
</gene>
<evidence type="ECO:0000313" key="5">
    <source>
        <dbReference type="Proteomes" id="UP000033054"/>
    </source>
</evidence>
<dbReference type="SUPFAM" id="SSF53613">
    <property type="entry name" value="Ribokinase-like"/>
    <property type="match status" value="1"/>
</dbReference>
<keyword evidence="5" id="KW-1185">Reference proteome</keyword>
<organism evidence="4 5">
    <name type="scientific">Spirosoma radiotolerans</name>
    <dbReference type="NCBI Taxonomy" id="1379870"/>
    <lineage>
        <taxon>Bacteria</taxon>
        <taxon>Pseudomonadati</taxon>
        <taxon>Bacteroidota</taxon>
        <taxon>Cytophagia</taxon>
        <taxon>Cytophagales</taxon>
        <taxon>Cytophagaceae</taxon>
        <taxon>Spirosoma</taxon>
    </lineage>
</organism>
<sequence length="290" mass="31969">MLDICIIGHISLDKIVTPQSVAFKPGGTSIYMAKSLLHSGLKYKLVTALSFEERQFVDDLRAEGVEVDALPSPHTVYFENIYSEDQDHRDQRVEQKALPFRVANIPPIDAKVVHLGPLLYDDIPTKLIEKLAKKSLISLDVQGYLRHVRQKKVVYQDWADKKKVLPFVHTLKANEFEMNVLTGQTDAHEGARYLADLGVREVIITLGSKGSLIYRDGTFYPILAAQPSAVVDATGCGDTYMAGYLWRRLQGSSIEEAGDFGSVLAAAKISSSGPFSGSPAFISSLLNQEV</sequence>
<evidence type="ECO:0000256" key="1">
    <source>
        <dbReference type="ARBA" id="ARBA00022679"/>
    </source>
</evidence>
<proteinExistence type="predicted"/>
<dbReference type="PATRIC" id="fig|1379870.5.peg.3472"/>
<dbReference type="AlphaFoldDB" id="A0A0E3ZVJ5"/>
<keyword evidence="1" id="KW-0808">Transferase</keyword>
<accession>A0A0E3ZVJ5</accession>
<dbReference type="HOGENOM" id="CLU_065902_0_0_10"/>
<evidence type="ECO:0000256" key="2">
    <source>
        <dbReference type="ARBA" id="ARBA00022777"/>
    </source>
</evidence>
<name>A0A0E3ZVJ5_9BACT</name>
<dbReference type="GO" id="GO:0016301">
    <property type="term" value="F:kinase activity"/>
    <property type="evidence" value="ECO:0007669"/>
    <property type="project" value="UniProtKB-KW"/>
</dbReference>
<dbReference type="Pfam" id="PF00294">
    <property type="entry name" value="PfkB"/>
    <property type="match status" value="1"/>
</dbReference>
<dbReference type="EMBL" id="CP010429">
    <property type="protein sequence ID" value="AKD56173.1"/>
    <property type="molecule type" value="Genomic_DNA"/>
</dbReference>